<evidence type="ECO:0000313" key="1">
    <source>
        <dbReference type="EMBL" id="CAB4174377.1"/>
    </source>
</evidence>
<accession>A0A6J5PU34</accession>
<organism evidence="1">
    <name type="scientific">uncultured Caudovirales phage</name>
    <dbReference type="NCBI Taxonomy" id="2100421"/>
    <lineage>
        <taxon>Viruses</taxon>
        <taxon>Duplodnaviria</taxon>
        <taxon>Heunggongvirae</taxon>
        <taxon>Uroviricota</taxon>
        <taxon>Caudoviricetes</taxon>
        <taxon>Peduoviridae</taxon>
        <taxon>Maltschvirus</taxon>
        <taxon>Maltschvirus maltsch</taxon>
    </lineage>
</organism>
<dbReference type="EMBL" id="LR797185">
    <property type="protein sequence ID" value="CAB4192572.1"/>
    <property type="molecule type" value="Genomic_DNA"/>
</dbReference>
<name>A0A6J5PU34_9CAUD</name>
<evidence type="ECO:0000313" key="4">
    <source>
        <dbReference type="EMBL" id="CAB5231044.1"/>
    </source>
</evidence>
<dbReference type="EMBL" id="LR797071">
    <property type="protein sequence ID" value="CAB4184708.1"/>
    <property type="molecule type" value="Genomic_DNA"/>
</dbReference>
<evidence type="ECO:0000313" key="3">
    <source>
        <dbReference type="EMBL" id="CAB4192572.1"/>
    </source>
</evidence>
<dbReference type="EMBL" id="LR796919">
    <property type="protein sequence ID" value="CAB4174377.1"/>
    <property type="molecule type" value="Genomic_DNA"/>
</dbReference>
<reference evidence="1" key="1">
    <citation type="submission" date="2020-05" db="EMBL/GenBank/DDBJ databases">
        <authorList>
            <person name="Chiriac C."/>
            <person name="Salcher M."/>
            <person name="Ghai R."/>
            <person name="Kavagutti S V."/>
        </authorList>
    </citation>
    <scope>NUCLEOTIDE SEQUENCE</scope>
</reference>
<proteinExistence type="predicted"/>
<gene>
    <name evidence="2" type="ORF">UFOVP1131_26</name>
    <name evidence="3" type="ORF">UFOVP1245_36</name>
    <name evidence="4" type="ORF">UFOVP1582_18</name>
    <name evidence="1" type="ORF">UFOVP966_40</name>
</gene>
<evidence type="ECO:0000313" key="2">
    <source>
        <dbReference type="EMBL" id="CAB4184708.1"/>
    </source>
</evidence>
<sequence>MNGTSETGVRAAVARAEALAQYPENPTAVLIRPVESLHGQVFAEPTSIMLSVFLAPRVEIAVEQGDLWRQPVKVESRVGDGGTFTYTAVLIGKAAPQNEAILWQGGNSPMMGWLPLDVAEWGEDHAIAWWIASCYDAASGDAYALHRQAVRNITAQARAAYENQNGESAPF</sequence>
<protein>
    <submittedName>
        <fullName evidence="1">Uncharacterized protein</fullName>
    </submittedName>
</protein>
<dbReference type="EMBL" id="LR798428">
    <property type="protein sequence ID" value="CAB5231044.1"/>
    <property type="molecule type" value="Genomic_DNA"/>
</dbReference>